<dbReference type="InterPro" id="IPR050706">
    <property type="entry name" value="Cyclic-di-GMP_PDE-like"/>
</dbReference>
<proteinExistence type="predicted"/>
<dbReference type="AlphaFoldDB" id="A0A5J5IW31"/>
<feature type="domain" description="EAL" evidence="1">
    <location>
        <begin position="4"/>
        <end position="250"/>
    </location>
</feature>
<dbReference type="SMART" id="SM00052">
    <property type="entry name" value="EAL"/>
    <property type="match status" value="1"/>
</dbReference>
<dbReference type="Gene3D" id="3.20.20.450">
    <property type="entry name" value="EAL domain"/>
    <property type="match status" value="1"/>
</dbReference>
<evidence type="ECO:0000259" key="1">
    <source>
        <dbReference type="PROSITE" id="PS50883"/>
    </source>
</evidence>
<protein>
    <submittedName>
        <fullName evidence="2">EAL domain-containing protein</fullName>
    </submittedName>
</protein>
<evidence type="ECO:0000313" key="3">
    <source>
        <dbReference type="Proteomes" id="UP000325827"/>
    </source>
</evidence>
<organism evidence="2 3">
    <name type="scientific">Microbacterium rhizomatis</name>
    <dbReference type="NCBI Taxonomy" id="1631477"/>
    <lineage>
        <taxon>Bacteria</taxon>
        <taxon>Bacillati</taxon>
        <taxon>Actinomycetota</taxon>
        <taxon>Actinomycetes</taxon>
        <taxon>Micrococcales</taxon>
        <taxon>Microbacteriaceae</taxon>
        <taxon>Microbacterium</taxon>
    </lineage>
</organism>
<sequence>MLDLDNLSADLATALAHGDLYALYQPQIDLRGEQICAVEALCRWRRADGEAVGPDVFIPAAERSGIIHDLGRFMLDECLAMHDRFVATGRAIDVSVNVSSMQLTRSSFVDYLIAQAAKRSPGAPTMTIEITESMPVSDMSVIVPRLEEVRALGVGVSLDDFGTGHASLAQMQLLPLTEVKLDRSLIQSASRKAGRALREGVERARDRGLRIVAEGVETEEHLAYARDLGCDRAQGYLFAAPMSTSDVEAL</sequence>
<dbReference type="CDD" id="cd01948">
    <property type="entry name" value="EAL"/>
    <property type="match status" value="1"/>
</dbReference>
<dbReference type="InterPro" id="IPR035919">
    <property type="entry name" value="EAL_sf"/>
</dbReference>
<dbReference type="SUPFAM" id="SSF141868">
    <property type="entry name" value="EAL domain-like"/>
    <property type="match status" value="1"/>
</dbReference>
<accession>A0A5J5IW31</accession>
<comment type="caution">
    <text evidence="2">The sequence shown here is derived from an EMBL/GenBank/DDBJ whole genome shotgun (WGS) entry which is preliminary data.</text>
</comment>
<name>A0A5J5IW31_9MICO</name>
<dbReference type="OrthoDB" id="23692at2"/>
<reference evidence="3" key="1">
    <citation type="submission" date="2019-09" db="EMBL/GenBank/DDBJ databases">
        <title>Mumia zhuanghuii sp. nov. isolated from the intestinal contents of plateau pika (Ochotona curzoniae) in the Qinghai-Tibet plateau of China.</title>
        <authorList>
            <person name="Tian Z."/>
        </authorList>
    </citation>
    <scope>NUCLEOTIDE SEQUENCE [LARGE SCALE GENOMIC DNA]</scope>
    <source>
        <strain evidence="3">JCM 30598</strain>
    </source>
</reference>
<keyword evidence="3" id="KW-1185">Reference proteome</keyword>
<dbReference type="RefSeq" id="WP_150450438.1">
    <property type="nucleotide sequence ID" value="NZ_VYSA01000006.1"/>
</dbReference>
<dbReference type="PANTHER" id="PTHR33121">
    <property type="entry name" value="CYCLIC DI-GMP PHOSPHODIESTERASE PDEF"/>
    <property type="match status" value="1"/>
</dbReference>
<dbReference type="Pfam" id="PF00563">
    <property type="entry name" value="EAL"/>
    <property type="match status" value="1"/>
</dbReference>
<dbReference type="Proteomes" id="UP000325827">
    <property type="component" value="Unassembled WGS sequence"/>
</dbReference>
<dbReference type="InterPro" id="IPR001633">
    <property type="entry name" value="EAL_dom"/>
</dbReference>
<gene>
    <name evidence="2" type="ORF">F6B43_18190</name>
</gene>
<dbReference type="EMBL" id="VYSA01000006">
    <property type="protein sequence ID" value="KAA9104979.1"/>
    <property type="molecule type" value="Genomic_DNA"/>
</dbReference>
<dbReference type="PROSITE" id="PS50883">
    <property type="entry name" value="EAL"/>
    <property type="match status" value="1"/>
</dbReference>
<dbReference type="PANTHER" id="PTHR33121:SF70">
    <property type="entry name" value="SIGNALING PROTEIN YKOW"/>
    <property type="match status" value="1"/>
</dbReference>
<dbReference type="GO" id="GO:0071111">
    <property type="term" value="F:cyclic-guanylate-specific phosphodiesterase activity"/>
    <property type="evidence" value="ECO:0007669"/>
    <property type="project" value="InterPro"/>
</dbReference>
<evidence type="ECO:0000313" key="2">
    <source>
        <dbReference type="EMBL" id="KAA9104979.1"/>
    </source>
</evidence>